<dbReference type="GO" id="GO:0004673">
    <property type="term" value="F:protein histidine kinase activity"/>
    <property type="evidence" value="ECO:0007669"/>
    <property type="project" value="UniProtKB-EC"/>
</dbReference>
<dbReference type="PROSITE" id="PS50109">
    <property type="entry name" value="HIS_KIN"/>
    <property type="match status" value="1"/>
</dbReference>
<evidence type="ECO:0000256" key="1">
    <source>
        <dbReference type="ARBA" id="ARBA00000085"/>
    </source>
</evidence>
<keyword evidence="7" id="KW-0472">Membrane</keyword>
<feature type="transmembrane region" description="Helical" evidence="7">
    <location>
        <begin position="145"/>
        <end position="167"/>
    </location>
</feature>
<keyword evidence="7" id="KW-0812">Transmembrane</keyword>
<evidence type="ECO:0000313" key="9">
    <source>
        <dbReference type="EMBL" id="EGO62137.1"/>
    </source>
</evidence>
<dbReference type="InterPro" id="IPR004358">
    <property type="entry name" value="Sig_transdc_His_kin-like_C"/>
</dbReference>
<evidence type="ECO:0000256" key="6">
    <source>
        <dbReference type="ARBA" id="ARBA00023012"/>
    </source>
</evidence>
<evidence type="ECO:0000256" key="4">
    <source>
        <dbReference type="ARBA" id="ARBA00022679"/>
    </source>
</evidence>
<keyword evidence="6" id="KW-0902">Two-component regulatory system</keyword>
<dbReference type="PANTHER" id="PTHR44936:SF9">
    <property type="entry name" value="SENSOR PROTEIN CREC"/>
    <property type="match status" value="1"/>
</dbReference>
<keyword evidence="3" id="KW-0597">Phosphoprotein</keyword>
<feature type="transmembrane region" description="Helical" evidence="7">
    <location>
        <begin position="7"/>
        <end position="25"/>
    </location>
</feature>
<comment type="catalytic activity">
    <reaction evidence="1">
        <text>ATP + protein L-histidine = ADP + protein N-phospho-L-histidine.</text>
        <dbReference type="EC" id="2.7.13.3"/>
    </reaction>
</comment>
<dbReference type="EMBL" id="AFGF01000240">
    <property type="protein sequence ID" value="EGO62137.1"/>
    <property type="molecule type" value="Genomic_DNA"/>
</dbReference>
<dbReference type="InterPro" id="IPR005467">
    <property type="entry name" value="His_kinase_dom"/>
</dbReference>
<dbReference type="PRINTS" id="PR00344">
    <property type="entry name" value="BCTRLSENSOR"/>
</dbReference>
<gene>
    <name evidence="9" type="ORF">ALO_19277</name>
</gene>
<protein>
    <recommendedName>
        <fullName evidence="2">histidine kinase</fullName>
        <ecNumber evidence="2">2.7.13.3</ecNumber>
    </recommendedName>
</protein>
<dbReference type="AlphaFoldDB" id="F7NP14"/>
<dbReference type="SMART" id="SM00387">
    <property type="entry name" value="HATPase_c"/>
    <property type="match status" value="1"/>
</dbReference>
<name>F7NP14_9FIRM</name>
<dbReference type="SUPFAM" id="SSF55874">
    <property type="entry name" value="ATPase domain of HSP90 chaperone/DNA topoisomerase II/histidine kinase"/>
    <property type="match status" value="1"/>
</dbReference>
<dbReference type="CDD" id="cd00075">
    <property type="entry name" value="HATPase"/>
    <property type="match status" value="1"/>
</dbReference>
<dbReference type="GO" id="GO:0000160">
    <property type="term" value="P:phosphorelay signal transduction system"/>
    <property type="evidence" value="ECO:0007669"/>
    <property type="project" value="UniProtKB-KW"/>
</dbReference>
<dbReference type="InterPro" id="IPR036890">
    <property type="entry name" value="HATPase_C_sf"/>
</dbReference>
<feature type="domain" description="Histidine kinase" evidence="8">
    <location>
        <begin position="254"/>
        <end position="423"/>
    </location>
</feature>
<dbReference type="EC" id="2.7.13.3" evidence="2"/>
<sequence>MRTPKPKLIIHAVMLVTLASMVFIYPFDNQFRFTLGVAVLSVLILSFPELPAFRVILFSGAAIVAQRVAVSLLLGQGSFVTAFLSHIPAFSYYVVFAVMFELFTIRNAVGRFPLSVLLLSTTDALSNIVELFFRPALQSVNYETALAGVILIALVRSVLSVYGYMLLHKYHSFVLVQDQLRRYSELLVMTAKLKTELFYLKKSSQDIETVMERSYWLYNQLKQQEQSGAKMERPAGEALIIARDIHEVKKDYSRVIASIEKVLNPSGLDQSQYMKLSEVFDIIEQNVLRYIAASGKDIAISFHYSEDFFTHQYYTVVSMLDNLIMNAIEACNPSGTICVRQTSEGKNCIFCVEDDGSGIETEEWTLLFQPGYSTKFSPVTGKMSTGLGLCHVKNLSEDMGGTVQVASVAGQGAEFVILIPWKNLIVTDPE</sequence>
<dbReference type="InterPro" id="IPR003594">
    <property type="entry name" value="HATPase_dom"/>
</dbReference>
<reference evidence="9 10" key="1">
    <citation type="journal article" date="2011" name="EMBO J.">
        <title>Structural diversity of bacterial flagellar motors.</title>
        <authorList>
            <person name="Chen S."/>
            <person name="Beeby M."/>
            <person name="Murphy G.E."/>
            <person name="Leadbetter J.R."/>
            <person name="Hendrixson D.R."/>
            <person name="Briegel A."/>
            <person name="Li Z."/>
            <person name="Shi J."/>
            <person name="Tocheva E.I."/>
            <person name="Muller A."/>
            <person name="Dobro M.J."/>
            <person name="Jensen G.J."/>
        </authorList>
    </citation>
    <scope>NUCLEOTIDE SEQUENCE [LARGE SCALE GENOMIC DNA]</scope>
    <source>
        <strain evidence="9 10">DSM 6540</strain>
    </source>
</reference>
<proteinExistence type="predicted"/>
<keyword evidence="10" id="KW-1185">Reference proteome</keyword>
<evidence type="ECO:0000256" key="2">
    <source>
        <dbReference type="ARBA" id="ARBA00012438"/>
    </source>
</evidence>
<organism evidence="9 10">
    <name type="scientific">Acetonema longum DSM 6540</name>
    <dbReference type="NCBI Taxonomy" id="1009370"/>
    <lineage>
        <taxon>Bacteria</taxon>
        <taxon>Bacillati</taxon>
        <taxon>Bacillota</taxon>
        <taxon>Negativicutes</taxon>
        <taxon>Acetonemataceae</taxon>
        <taxon>Acetonema</taxon>
    </lineage>
</organism>
<evidence type="ECO:0000313" key="10">
    <source>
        <dbReference type="Proteomes" id="UP000003240"/>
    </source>
</evidence>
<keyword evidence="4" id="KW-0808">Transferase</keyword>
<feature type="transmembrane region" description="Helical" evidence="7">
    <location>
        <begin position="80"/>
        <end position="100"/>
    </location>
</feature>
<feature type="transmembrane region" description="Helical" evidence="7">
    <location>
        <begin position="112"/>
        <end position="133"/>
    </location>
</feature>
<dbReference type="STRING" id="1009370.ALO_19277"/>
<dbReference type="InterPro" id="IPR050980">
    <property type="entry name" value="2C_sensor_his_kinase"/>
</dbReference>
<dbReference type="Pfam" id="PF02518">
    <property type="entry name" value="HATPase_c"/>
    <property type="match status" value="1"/>
</dbReference>
<comment type="caution">
    <text evidence="9">The sequence shown here is derived from an EMBL/GenBank/DDBJ whole genome shotgun (WGS) entry which is preliminary data.</text>
</comment>
<evidence type="ECO:0000256" key="3">
    <source>
        <dbReference type="ARBA" id="ARBA00022553"/>
    </source>
</evidence>
<evidence type="ECO:0000256" key="7">
    <source>
        <dbReference type="SAM" id="Phobius"/>
    </source>
</evidence>
<dbReference type="Gene3D" id="3.30.565.10">
    <property type="entry name" value="Histidine kinase-like ATPase, C-terminal domain"/>
    <property type="match status" value="1"/>
</dbReference>
<accession>F7NP14</accession>
<dbReference type="PANTHER" id="PTHR44936">
    <property type="entry name" value="SENSOR PROTEIN CREC"/>
    <property type="match status" value="1"/>
</dbReference>
<evidence type="ECO:0000259" key="8">
    <source>
        <dbReference type="PROSITE" id="PS50109"/>
    </source>
</evidence>
<keyword evidence="7" id="KW-1133">Transmembrane helix</keyword>
<dbReference type="Proteomes" id="UP000003240">
    <property type="component" value="Unassembled WGS sequence"/>
</dbReference>
<feature type="transmembrane region" description="Helical" evidence="7">
    <location>
        <begin position="31"/>
        <end position="48"/>
    </location>
</feature>
<evidence type="ECO:0000256" key="5">
    <source>
        <dbReference type="ARBA" id="ARBA00022777"/>
    </source>
</evidence>
<keyword evidence="5 9" id="KW-0418">Kinase</keyword>
<dbReference type="eggNOG" id="COG2205">
    <property type="taxonomic scope" value="Bacteria"/>
</dbReference>